<dbReference type="PANTHER" id="PTHR43547">
    <property type="entry name" value="TWO-COMPONENT HISTIDINE KINASE"/>
    <property type="match status" value="1"/>
</dbReference>
<evidence type="ECO:0000259" key="10">
    <source>
        <dbReference type="PROSITE" id="PS50109"/>
    </source>
</evidence>
<feature type="transmembrane region" description="Helical" evidence="8">
    <location>
        <begin position="339"/>
        <end position="361"/>
    </location>
</feature>
<dbReference type="InterPro" id="IPR009057">
    <property type="entry name" value="Homeodomain-like_sf"/>
</dbReference>
<dbReference type="InterPro" id="IPR019734">
    <property type="entry name" value="TPR_rpt"/>
</dbReference>
<dbReference type="CDD" id="cd17574">
    <property type="entry name" value="REC_OmpR"/>
    <property type="match status" value="1"/>
</dbReference>
<gene>
    <name evidence="12" type="ORF">WMO46_15220</name>
</gene>
<dbReference type="SUPFAM" id="SSF55874">
    <property type="entry name" value="ATPase domain of HSP90 chaperone/DNA topoisomerase II/histidine kinase"/>
    <property type="match status" value="1"/>
</dbReference>
<evidence type="ECO:0000259" key="11">
    <source>
        <dbReference type="PROSITE" id="PS50110"/>
    </source>
</evidence>
<dbReference type="InterPro" id="IPR003661">
    <property type="entry name" value="HisK_dim/P_dom"/>
</dbReference>
<protein>
    <recommendedName>
        <fullName evidence="2">histidine kinase</fullName>
        <ecNumber evidence="2">2.7.13.3</ecNumber>
    </recommendedName>
</protein>
<dbReference type="InterPro" id="IPR003594">
    <property type="entry name" value="HATPase_dom"/>
</dbReference>
<dbReference type="Pfam" id="PF12833">
    <property type="entry name" value="HTH_18"/>
    <property type="match status" value="1"/>
</dbReference>
<dbReference type="EMBL" id="JBBMFL010000029">
    <property type="protein sequence ID" value="MEQ2546294.1"/>
    <property type="molecule type" value="Genomic_DNA"/>
</dbReference>
<dbReference type="PANTHER" id="PTHR43547:SF2">
    <property type="entry name" value="HYBRID SIGNAL TRANSDUCTION HISTIDINE KINASE C"/>
    <property type="match status" value="1"/>
</dbReference>
<evidence type="ECO:0000313" key="12">
    <source>
        <dbReference type="EMBL" id="MEQ2546294.1"/>
    </source>
</evidence>
<reference evidence="12 13" key="1">
    <citation type="submission" date="2024-03" db="EMBL/GenBank/DDBJ databases">
        <title>Human intestinal bacterial collection.</title>
        <authorList>
            <person name="Pauvert C."/>
            <person name="Hitch T.C.A."/>
            <person name="Clavel T."/>
        </authorList>
    </citation>
    <scope>NUCLEOTIDE SEQUENCE [LARGE SCALE GENOMIC DNA]</scope>
    <source>
        <strain evidence="12 13">CLA-KB-H122</strain>
    </source>
</reference>
<evidence type="ECO:0000256" key="5">
    <source>
        <dbReference type="ARBA" id="ARBA00023163"/>
    </source>
</evidence>
<keyword evidence="8" id="KW-1133">Transmembrane helix</keyword>
<feature type="repeat" description="TPR" evidence="7">
    <location>
        <begin position="144"/>
        <end position="177"/>
    </location>
</feature>
<keyword evidence="12" id="KW-0547">Nucleotide-binding</keyword>
<dbReference type="SUPFAM" id="SSF52172">
    <property type="entry name" value="CheY-like"/>
    <property type="match status" value="1"/>
</dbReference>
<comment type="catalytic activity">
    <reaction evidence="1">
        <text>ATP + protein L-histidine = ADP + protein N-phospho-L-histidine.</text>
        <dbReference type="EC" id="2.7.13.3"/>
    </reaction>
</comment>
<dbReference type="CDD" id="cd00082">
    <property type="entry name" value="HisKA"/>
    <property type="match status" value="1"/>
</dbReference>
<dbReference type="Gene3D" id="3.30.565.10">
    <property type="entry name" value="Histidine kinase-like ATPase, C-terminal domain"/>
    <property type="match status" value="1"/>
</dbReference>
<proteinExistence type="predicted"/>
<dbReference type="InterPro" id="IPR011990">
    <property type="entry name" value="TPR-like_helical_dom_sf"/>
</dbReference>
<dbReference type="SMART" id="SM00388">
    <property type="entry name" value="HisKA"/>
    <property type="match status" value="1"/>
</dbReference>
<sequence>MEIWLEKFSREQNHIGLIFVCRELGKRYREKSRFSEALAIHNRGLRLAIELADTLEIADAYNNIGTDLRRMGMLSEAADSHYLALHIAEQYTGNEPRQNRKNYVYALNGLGNIYKALDNRNEAEHYFRRALKIETEMGNELGQAINWANLGSIYKYRQQYDSAYLCFTRSLEHNERARSKLGIALCHTHFGQIHECRGDYEQAFGEYNISYRLLKAIPDKWNLLKSCTALASLHFRRGNLPKAKKILDEALITAREIHSFGHLEELHLLRSEYYERLGICRNALHELKLSHQYRDSLLTDQNESMVYETQIRYERDKKAREIAELNEQNERQIRSRRQVTITSGIVILLTFMILGVLVYALRMKIRSQQTTRRMAAMQQNFFTNITHEFRTPLTVILGLAERQMAASSDKACNKDMQVIIRQSNTLLELINQLLGIAKIRSAITTPEWHTGDIIALLHLILENIRICSEQKLIEIEFAPTLSSLKMDFIPDYMQKILRNLLINAVKFTSQGGKILITVTANKGQAAITIADSGMGISQEDLPYIFEPFYQGNNPEAYLGTGIGLSMVRQMTEAMGGTIEVFSIEGQGSSFIVRLPLHHGKEFLSEWIPGNNSPEKSGSIVDEIPENNSVTNSDNKQKNTILIAEDNSDVASYISSELRSDYHLLLARNGREALAKAEAYMPDLILTDVMMPEMDGYELCRAIRNSETLNHIPIIIISARSDEPDRLAGLATGADAYLVKPFNTEELQLQIRKLLEQRRILREKYARQMQVGNMPPQELPEANREFMTRLHQIIYSEMADPTFNSETIANKICMSRSQLNRKVKSITDMDTATYIRQARLQFARNLLVSSDNAIGDIVIRCGFEYQSYFNRIFKQHFGMTPMEYRKRNRK</sequence>
<dbReference type="Gene3D" id="1.10.10.60">
    <property type="entry name" value="Homeodomain-like"/>
    <property type="match status" value="1"/>
</dbReference>
<dbReference type="Gene3D" id="1.10.287.130">
    <property type="match status" value="1"/>
</dbReference>
<organism evidence="12 13">
    <name type="scientific">Alistipes intestinihominis</name>
    <dbReference type="NCBI Taxonomy" id="3133172"/>
    <lineage>
        <taxon>Bacteria</taxon>
        <taxon>Pseudomonadati</taxon>
        <taxon>Bacteroidota</taxon>
        <taxon>Bacteroidia</taxon>
        <taxon>Bacteroidales</taxon>
        <taxon>Rikenellaceae</taxon>
        <taxon>Alistipes</taxon>
    </lineage>
</organism>
<feature type="domain" description="Histidine kinase" evidence="10">
    <location>
        <begin position="384"/>
        <end position="598"/>
    </location>
</feature>
<dbReference type="SUPFAM" id="SSF47384">
    <property type="entry name" value="Homodimeric domain of signal transducing histidine kinase"/>
    <property type="match status" value="1"/>
</dbReference>
<dbReference type="InterPro" id="IPR005467">
    <property type="entry name" value="His_kinase_dom"/>
</dbReference>
<evidence type="ECO:0000256" key="4">
    <source>
        <dbReference type="ARBA" id="ARBA00023015"/>
    </source>
</evidence>
<dbReference type="Pfam" id="PF00512">
    <property type="entry name" value="HisKA"/>
    <property type="match status" value="1"/>
</dbReference>
<evidence type="ECO:0000256" key="2">
    <source>
        <dbReference type="ARBA" id="ARBA00012438"/>
    </source>
</evidence>
<dbReference type="Gene3D" id="3.40.50.2300">
    <property type="match status" value="1"/>
</dbReference>
<keyword evidence="4" id="KW-0805">Transcription regulation</keyword>
<dbReference type="PROSITE" id="PS50005">
    <property type="entry name" value="TPR"/>
    <property type="match status" value="2"/>
</dbReference>
<evidence type="ECO:0000256" key="3">
    <source>
        <dbReference type="ARBA" id="ARBA00022553"/>
    </source>
</evidence>
<dbReference type="Pfam" id="PF00072">
    <property type="entry name" value="Response_reg"/>
    <property type="match status" value="1"/>
</dbReference>
<keyword evidence="3 6" id="KW-0597">Phosphoprotein</keyword>
<dbReference type="GO" id="GO:0005524">
    <property type="term" value="F:ATP binding"/>
    <property type="evidence" value="ECO:0007669"/>
    <property type="project" value="UniProtKB-KW"/>
</dbReference>
<dbReference type="SMART" id="SM00342">
    <property type="entry name" value="HTH_ARAC"/>
    <property type="match status" value="1"/>
</dbReference>
<dbReference type="SMART" id="SM00028">
    <property type="entry name" value="TPR"/>
    <property type="match status" value="6"/>
</dbReference>
<dbReference type="InterPro" id="IPR004358">
    <property type="entry name" value="Sig_transdc_His_kin-like_C"/>
</dbReference>
<dbReference type="Pfam" id="PF13374">
    <property type="entry name" value="TPR_10"/>
    <property type="match status" value="2"/>
</dbReference>
<dbReference type="InterPro" id="IPR036890">
    <property type="entry name" value="HATPase_C_sf"/>
</dbReference>
<dbReference type="Gene3D" id="1.25.40.10">
    <property type="entry name" value="Tetratricopeptide repeat domain"/>
    <property type="match status" value="1"/>
</dbReference>
<dbReference type="SMART" id="SM00387">
    <property type="entry name" value="HATPase_c"/>
    <property type="match status" value="1"/>
</dbReference>
<dbReference type="InterPro" id="IPR018060">
    <property type="entry name" value="HTH_AraC"/>
</dbReference>
<dbReference type="SMART" id="SM00448">
    <property type="entry name" value="REC"/>
    <property type="match status" value="1"/>
</dbReference>
<feature type="domain" description="HTH araC/xylS-type" evidence="9">
    <location>
        <begin position="787"/>
        <end position="886"/>
    </location>
</feature>
<dbReference type="CDD" id="cd00075">
    <property type="entry name" value="HATPase"/>
    <property type="match status" value="1"/>
</dbReference>
<dbReference type="RefSeq" id="WP_302590106.1">
    <property type="nucleotide sequence ID" value="NZ_JBBMFL010000029.1"/>
</dbReference>
<name>A0ABV1H1G3_9BACT</name>
<evidence type="ECO:0000256" key="8">
    <source>
        <dbReference type="SAM" id="Phobius"/>
    </source>
</evidence>
<accession>A0ABV1H1G3</accession>
<dbReference type="PRINTS" id="PR00344">
    <property type="entry name" value="BCTRLSENSOR"/>
</dbReference>
<dbReference type="Proteomes" id="UP001460202">
    <property type="component" value="Unassembled WGS sequence"/>
</dbReference>
<comment type="caution">
    <text evidence="12">The sequence shown here is derived from an EMBL/GenBank/DDBJ whole genome shotgun (WGS) entry which is preliminary data.</text>
</comment>
<evidence type="ECO:0000256" key="6">
    <source>
        <dbReference type="PROSITE-ProRule" id="PRU00169"/>
    </source>
</evidence>
<keyword evidence="5" id="KW-0804">Transcription</keyword>
<dbReference type="InterPro" id="IPR036097">
    <property type="entry name" value="HisK_dim/P_sf"/>
</dbReference>
<keyword evidence="7" id="KW-0802">TPR repeat</keyword>
<evidence type="ECO:0000256" key="7">
    <source>
        <dbReference type="PROSITE-ProRule" id="PRU00339"/>
    </source>
</evidence>
<feature type="modified residue" description="4-aspartylphosphate" evidence="6">
    <location>
        <position position="687"/>
    </location>
</feature>
<keyword evidence="13" id="KW-1185">Reference proteome</keyword>
<dbReference type="PROSITE" id="PS01124">
    <property type="entry name" value="HTH_ARAC_FAMILY_2"/>
    <property type="match status" value="1"/>
</dbReference>
<dbReference type="SUPFAM" id="SSF48452">
    <property type="entry name" value="TPR-like"/>
    <property type="match status" value="2"/>
</dbReference>
<evidence type="ECO:0000259" key="9">
    <source>
        <dbReference type="PROSITE" id="PS01124"/>
    </source>
</evidence>
<evidence type="ECO:0000313" key="13">
    <source>
        <dbReference type="Proteomes" id="UP001460202"/>
    </source>
</evidence>
<keyword evidence="8" id="KW-0472">Membrane</keyword>
<evidence type="ECO:0000256" key="1">
    <source>
        <dbReference type="ARBA" id="ARBA00000085"/>
    </source>
</evidence>
<feature type="domain" description="Response regulatory" evidence="11">
    <location>
        <begin position="639"/>
        <end position="754"/>
    </location>
</feature>
<dbReference type="SUPFAM" id="SSF46689">
    <property type="entry name" value="Homeodomain-like"/>
    <property type="match status" value="1"/>
</dbReference>
<dbReference type="InterPro" id="IPR011006">
    <property type="entry name" value="CheY-like_superfamily"/>
</dbReference>
<dbReference type="PROSITE" id="PS50109">
    <property type="entry name" value="HIS_KIN"/>
    <property type="match status" value="1"/>
</dbReference>
<dbReference type="Pfam" id="PF02518">
    <property type="entry name" value="HATPase_c"/>
    <property type="match status" value="1"/>
</dbReference>
<keyword evidence="12" id="KW-0067">ATP-binding</keyword>
<dbReference type="InterPro" id="IPR001789">
    <property type="entry name" value="Sig_transdc_resp-reg_receiver"/>
</dbReference>
<feature type="repeat" description="TPR" evidence="7">
    <location>
        <begin position="104"/>
        <end position="137"/>
    </location>
</feature>
<keyword evidence="8" id="KW-0812">Transmembrane</keyword>
<dbReference type="PROSITE" id="PS50110">
    <property type="entry name" value="RESPONSE_REGULATORY"/>
    <property type="match status" value="1"/>
</dbReference>
<dbReference type="EC" id="2.7.13.3" evidence="2"/>